<dbReference type="AlphaFoldDB" id="A0A495M7E6"/>
<evidence type="ECO:0000313" key="2">
    <source>
        <dbReference type="Proteomes" id="UP000277579"/>
    </source>
</evidence>
<dbReference type="PROSITE" id="PS51257">
    <property type="entry name" value="PROKAR_LIPOPROTEIN"/>
    <property type="match status" value="1"/>
</dbReference>
<evidence type="ECO:0008006" key="3">
    <source>
        <dbReference type="Google" id="ProtNLM"/>
    </source>
</evidence>
<sequence length="214" mass="24538">MKKTVLFLFLSLAMIGCKEKEETQDDTRAMAATKNQQECLGLEEYRKIDDLKLEPPKKDSLRADWLRKYGKAVCIDTLYLSTIETHEIKHTPFKLGTGKSFAIKWEDLKKLTESYSAYEKYVGFKLDASKEIAGIEIEPKFSDTKVCYSLPLFRSIARENEGLDISFEFMWALVGNSKQETIIFRVLNGKNPATFFDFSDEPRIDASGYKKAPL</sequence>
<comment type="caution">
    <text evidence="1">The sequence shown here is derived from an EMBL/GenBank/DDBJ whole genome shotgun (WGS) entry which is preliminary data.</text>
</comment>
<dbReference type="EMBL" id="RBLC01000003">
    <property type="protein sequence ID" value="RKS21954.1"/>
    <property type="molecule type" value="Genomic_DNA"/>
</dbReference>
<accession>A0A495M7E6</accession>
<protein>
    <recommendedName>
        <fullName evidence="3">Lipoprotein</fullName>
    </recommendedName>
</protein>
<reference evidence="1 2" key="1">
    <citation type="submission" date="2018-10" db="EMBL/GenBank/DDBJ databases">
        <title>Genomic Encyclopedia of Archaeal and Bacterial Type Strains, Phase II (KMG-II): from individual species to whole genera.</title>
        <authorList>
            <person name="Goeker M."/>
        </authorList>
    </citation>
    <scope>NUCLEOTIDE SEQUENCE [LARGE SCALE GENOMIC DNA]</scope>
    <source>
        <strain evidence="1 2">DSM 29537</strain>
    </source>
</reference>
<dbReference type="Proteomes" id="UP000277579">
    <property type="component" value="Unassembled WGS sequence"/>
</dbReference>
<dbReference type="RefSeq" id="WP_121376878.1">
    <property type="nucleotide sequence ID" value="NZ_RBLC01000003.1"/>
</dbReference>
<name>A0A495M7E6_9FLAO</name>
<dbReference type="OrthoDB" id="1364161at2"/>
<gene>
    <name evidence="1" type="ORF">CLV94_2589</name>
</gene>
<evidence type="ECO:0000313" key="1">
    <source>
        <dbReference type="EMBL" id="RKS21954.1"/>
    </source>
</evidence>
<organism evidence="1 2">
    <name type="scientific">Flavobacterium endophyticum</name>
    <dbReference type="NCBI Taxonomy" id="1540163"/>
    <lineage>
        <taxon>Bacteria</taxon>
        <taxon>Pseudomonadati</taxon>
        <taxon>Bacteroidota</taxon>
        <taxon>Flavobacteriia</taxon>
        <taxon>Flavobacteriales</taxon>
        <taxon>Flavobacteriaceae</taxon>
        <taxon>Flavobacterium</taxon>
    </lineage>
</organism>
<proteinExistence type="predicted"/>
<keyword evidence="2" id="KW-1185">Reference proteome</keyword>